<keyword evidence="2" id="KW-1185">Reference proteome</keyword>
<evidence type="ECO:0000313" key="1">
    <source>
        <dbReference type="EMBL" id="TDW61387.1"/>
    </source>
</evidence>
<sequence length="74" mass="8211">MTVRKLPTGGAAVMAVGAPWGSHDVNKGVTKTALLRARLRTLRHKKSEILRVCNTSRQTAPWLGLWQGKQNFNE</sequence>
<proteinExistence type="predicted"/>
<organism evidence="1 2">
    <name type="scientific">Oceanimonas baumannii</name>
    <dbReference type="NCBI Taxonomy" id="129578"/>
    <lineage>
        <taxon>Bacteria</taxon>
        <taxon>Pseudomonadati</taxon>
        <taxon>Pseudomonadota</taxon>
        <taxon>Gammaproteobacteria</taxon>
        <taxon>Aeromonadales</taxon>
        <taxon>Aeromonadaceae</taxon>
        <taxon>Oceanimonas</taxon>
    </lineage>
</organism>
<gene>
    <name evidence="1" type="ORF">LY04_00925</name>
</gene>
<dbReference type="RefSeq" id="WP_134113958.1">
    <property type="nucleotide sequence ID" value="NZ_NQJF01000003.1"/>
</dbReference>
<comment type="caution">
    <text evidence="1">The sequence shown here is derived from an EMBL/GenBank/DDBJ whole genome shotgun (WGS) entry which is preliminary data.</text>
</comment>
<evidence type="ECO:0000313" key="2">
    <source>
        <dbReference type="Proteomes" id="UP000295058"/>
    </source>
</evidence>
<protein>
    <submittedName>
        <fullName evidence="1">Uncharacterized protein</fullName>
    </submittedName>
</protein>
<dbReference type="EMBL" id="SODO01000002">
    <property type="protein sequence ID" value="TDW61387.1"/>
    <property type="molecule type" value="Genomic_DNA"/>
</dbReference>
<accession>A0ABY2F1T2</accession>
<dbReference type="Proteomes" id="UP000295058">
    <property type="component" value="Unassembled WGS sequence"/>
</dbReference>
<name>A0ABY2F1T2_9GAMM</name>
<reference evidence="1 2" key="1">
    <citation type="submission" date="2019-03" db="EMBL/GenBank/DDBJ databases">
        <title>Genomic Encyclopedia of Archaeal and Bacterial Type Strains, Phase II (KMG-II): from individual species to whole genera.</title>
        <authorList>
            <person name="Goeker M."/>
        </authorList>
    </citation>
    <scope>NUCLEOTIDE SEQUENCE [LARGE SCALE GENOMIC DNA]</scope>
    <source>
        <strain evidence="1 2">DSM 15594</strain>
    </source>
</reference>